<evidence type="ECO:0000256" key="1">
    <source>
        <dbReference type="SAM" id="MobiDB-lite"/>
    </source>
</evidence>
<evidence type="ECO:0000313" key="3">
    <source>
        <dbReference type="Proteomes" id="UP000234632"/>
    </source>
</evidence>
<comment type="caution">
    <text evidence="2">The sequence shown here is derived from an EMBL/GenBank/DDBJ whole genome shotgun (WGS) entry which is preliminary data.</text>
</comment>
<proteinExistence type="predicted"/>
<protein>
    <submittedName>
        <fullName evidence="2">Uncharacterized protein</fullName>
    </submittedName>
</protein>
<sequence>MDTSLHDPALLTHDPLGAGPPPTPVGAGLRRAFSLATDAAVETWAEVTGHRAAGAWVHWQVRAVLYRHGVDGAAGDRCAGTVAGFVSREAARAAEAGRDPRRAVLDRIPREAFKASALWPGLCPALGRAREWAEFLADAQAFYARANTAAAAAVAGSDTATTFGPMSTGELRAETARIARWLWGTFTAEPVPVQEERRSPAGSALRVS</sequence>
<evidence type="ECO:0000313" key="2">
    <source>
        <dbReference type="EMBL" id="PLC11308.1"/>
    </source>
</evidence>
<name>A0A2N4SZ96_9MICC</name>
<gene>
    <name evidence="2" type="ORF">AUQ48_02410</name>
</gene>
<accession>A0A2N4SZ96</accession>
<dbReference type="AlphaFoldDB" id="A0A2N4SZ96"/>
<feature type="region of interest" description="Disordered" evidence="1">
    <location>
        <begin position="1"/>
        <end position="24"/>
    </location>
</feature>
<dbReference type="Proteomes" id="UP000234632">
    <property type="component" value="Unassembled WGS sequence"/>
</dbReference>
<dbReference type="EMBL" id="LOMZ01000001">
    <property type="protein sequence ID" value="PLC11308.1"/>
    <property type="molecule type" value="Genomic_DNA"/>
</dbReference>
<organism evidence="2 3">
    <name type="scientific">Kocuria flava</name>
    <dbReference type="NCBI Taxonomy" id="446860"/>
    <lineage>
        <taxon>Bacteria</taxon>
        <taxon>Bacillati</taxon>
        <taxon>Actinomycetota</taxon>
        <taxon>Actinomycetes</taxon>
        <taxon>Micrococcales</taxon>
        <taxon>Micrococcaceae</taxon>
        <taxon>Kocuria</taxon>
    </lineage>
</organism>
<dbReference type="RefSeq" id="WP_101851075.1">
    <property type="nucleotide sequence ID" value="NZ_LOMZ01000001.1"/>
</dbReference>
<reference evidence="2 3" key="1">
    <citation type="submission" date="2015-12" db="EMBL/GenBank/DDBJ databases">
        <authorList>
            <person name="Shamseldin A."/>
            <person name="Moawad H."/>
            <person name="Abd El-Rahim W.M."/>
            <person name="Sadowsky M.J."/>
        </authorList>
    </citation>
    <scope>NUCLEOTIDE SEQUENCE [LARGE SCALE GENOMIC DNA]</scope>
    <source>
        <strain evidence="2 3">S43</strain>
    </source>
</reference>